<comment type="similarity">
    <text evidence="1">Belongs to the NAD(P)-dependent epimerase/dehydratase family. Fucose synthase subfamily.</text>
</comment>
<dbReference type="SUPFAM" id="SSF51735">
    <property type="entry name" value="NAD(P)-binding Rossmann-fold domains"/>
    <property type="match status" value="1"/>
</dbReference>
<evidence type="ECO:0000256" key="1">
    <source>
        <dbReference type="ARBA" id="ARBA00005959"/>
    </source>
</evidence>
<dbReference type="GO" id="GO:0016853">
    <property type="term" value="F:isomerase activity"/>
    <property type="evidence" value="ECO:0007669"/>
    <property type="project" value="UniProtKB-KW"/>
</dbReference>
<dbReference type="InterPro" id="IPR001509">
    <property type="entry name" value="Epimerase_deHydtase"/>
</dbReference>
<evidence type="ECO:0000313" key="6">
    <source>
        <dbReference type="EMBL" id="SVB47665.1"/>
    </source>
</evidence>
<dbReference type="AlphaFoldDB" id="A0A382EB02"/>
<organism evidence="6">
    <name type="scientific">marine metagenome</name>
    <dbReference type="NCBI Taxonomy" id="408172"/>
    <lineage>
        <taxon>unclassified sequences</taxon>
        <taxon>metagenomes</taxon>
        <taxon>ecological metagenomes</taxon>
    </lineage>
</organism>
<keyword evidence="2" id="KW-0521">NADP</keyword>
<evidence type="ECO:0000256" key="2">
    <source>
        <dbReference type="ARBA" id="ARBA00022857"/>
    </source>
</evidence>
<reference evidence="6" key="1">
    <citation type="submission" date="2018-05" db="EMBL/GenBank/DDBJ databases">
        <authorList>
            <person name="Lanie J.A."/>
            <person name="Ng W.-L."/>
            <person name="Kazmierczak K.M."/>
            <person name="Andrzejewski T.M."/>
            <person name="Davidsen T.M."/>
            <person name="Wayne K.J."/>
            <person name="Tettelin H."/>
            <person name="Glass J.I."/>
            <person name="Rusch D."/>
            <person name="Podicherti R."/>
            <person name="Tsui H.-C.T."/>
            <person name="Winkler M.E."/>
        </authorList>
    </citation>
    <scope>NUCLEOTIDE SEQUENCE</scope>
</reference>
<accession>A0A382EB02</accession>
<proteinExistence type="inferred from homology"/>
<keyword evidence="3" id="KW-0560">Oxidoreductase</keyword>
<protein>
    <recommendedName>
        <fullName evidence="5">NAD-dependent epimerase/dehydratase domain-containing protein</fullName>
    </recommendedName>
</protein>
<dbReference type="PANTHER" id="PTHR43238:SF1">
    <property type="entry name" value="GDP-L-FUCOSE SYNTHASE"/>
    <property type="match status" value="1"/>
</dbReference>
<evidence type="ECO:0000259" key="5">
    <source>
        <dbReference type="Pfam" id="PF01370"/>
    </source>
</evidence>
<gene>
    <name evidence="6" type="ORF">METZ01_LOCUS200519</name>
</gene>
<feature type="domain" description="NAD-dependent epimerase/dehydratase" evidence="5">
    <location>
        <begin position="8"/>
        <end position="236"/>
    </location>
</feature>
<evidence type="ECO:0000256" key="4">
    <source>
        <dbReference type="ARBA" id="ARBA00023235"/>
    </source>
</evidence>
<dbReference type="EMBL" id="UINC01043517">
    <property type="protein sequence ID" value="SVB47665.1"/>
    <property type="molecule type" value="Genomic_DNA"/>
</dbReference>
<dbReference type="HAMAP" id="MF_00956">
    <property type="entry name" value="GDP_fucose_synth"/>
    <property type="match status" value="1"/>
</dbReference>
<name>A0A382EB02_9ZZZZ</name>
<dbReference type="InterPro" id="IPR028614">
    <property type="entry name" value="GDP_fucose/colitose_synth"/>
</dbReference>
<dbReference type="CDD" id="cd05239">
    <property type="entry name" value="GDP_FS_SDR_e"/>
    <property type="match status" value="1"/>
</dbReference>
<dbReference type="Gene3D" id="3.90.25.10">
    <property type="entry name" value="UDP-galactose 4-epimerase, domain 1"/>
    <property type="match status" value="1"/>
</dbReference>
<keyword evidence="4" id="KW-0413">Isomerase</keyword>
<sequence length="309" mass="34353">MNIENKRILVTGGNGFLGKSLIRKLKEFDVKEIFSPSSNELDLRTESNCQKAVKDIDVVFHLAGNSGGIGYMEKNPASVFYDNIMMGTQLLHEAKNSNVEKFIALGTVCSYPKFTSIPFSENEIWDGFPDETNASYGISKKMMLVQSDAYRRQYGFNSITVIPTNLYGPEDDFNMETSSVIPGIILKISNAIKTGSNEVVLWGDGSPTRDFLFVDDAADGIILAAQKYDDVSPINLGAQKETSIKELAMLVSEIMKFSGNIIWDDTKANGQPRRCVSNYKAEREIGFKPKISLKEGLIKVISWFESNYG</sequence>
<dbReference type="Gene3D" id="3.40.50.720">
    <property type="entry name" value="NAD(P)-binding Rossmann-like Domain"/>
    <property type="match status" value="1"/>
</dbReference>
<evidence type="ECO:0000256" key="3">
    <source>
        <dbReference type="ARBA" id="ARBA00023002"/>
    </source>
</evidence>
<dbReference type="PANTHER" id="PTHR43238">
    <property type="entry name" value="GDP-L-FUCOSE SYNTHASE"/>
    <property type="match status" value="1"/>
</dbReference>
<dbReference type="InterPro" id="IPR036291">
    <property type="entry name" value="NAD(P)-bd_dom_sf"/>
</dbReference>
<dbReference type="GO" id="GO:0050577">
    <property type="term" value="F:GDP-L-fucose synthase activity"/>
    <property type="evidence" value="ECO:0007669"/>
    <property type="project" value="TreeGrafter"/>
</dbReference>
<dbReference type="Pfam" id="PF01370">
    <property type="entry name" value="Epimerase"/>
    <property type="match status" value="1"/>
</dbReference>